<dbReference type="Pfam" id="PF04059">
    <property type="entry name" value="RRM_2"/>
    <property type="match status" value="1"/>
</dbReference>
<dbReference type="EMBL" id="CAUYUJ010019315">
    <property type="protein sequence ID" value="CAK0890201.1"/>
    <property type="molecule type" value="Genomic_DNA"/>
</dbReference>
<dbReference type="PROSITE" id="PS50102">
    <property type="entry name" value="RRM"/>
    <property type="match status" value="1"/>
</dbReference>
<dbReference type="InterPro" id="IPR035979">
    <property type="entry name" value="RBD_domain_sf"/>
</dbReference>
<organism evidence="3 4">
    <name type="scientific">Prorocentrum cordatum</name>
    <dbReference type="NCBI Taxonomy" id="2364126"/>
    <lineage>
        <taxon>Eukaryota</taxon>
        <taxon>Sar</taxon>
        <taxon>Alveolata</taxon>
        <taxon>Dinophyceae</taxon>
        <taxon>Prorocentrales</taxon>
        <taxon>Prorocentraceae</taxon>
        <taxon>Prorocentrum</taxon>
    </lineage>
</organism>
<dbReference type="InterPro" id="IPR000504">
    <property type="entry name" value="RRM_dom"/>
</dbReference>
<dbReference type="Gene3D" id="3.30.70.330">
    <property type="match status" value="1"/>
</dbReference>
<comment type="caution">
    <text evidence="3">The sequence shown here is derived from an EMBL/GenBank/DDBJ whole genome shotgun (WGS) entry which is preliminary data.</text>
</comment>
<evidence type="ECO:0000313" key="4">
    <source>
        <dbReference type="Proteomes" id="UP001189429"/>
    </source>
</evidence>
<protein>
    <recommendedName>
        <fullName evidence="2">RRM domain-containing protein</fullName>
    </recommendedName>
</protein>
<sequence>MVCNIPMAVTQRHLLDLINRSGFANRYDFAFLPTDFDAGTSKGHAFVNFVSPGDAREFSRKWNGARLTGAGPVAAAILEVGASRLQGYRENTRRWSAIRLRRTKNRELHPFIDQRLVAG</sequence>
<proteinExistence type="predicted"/>
<keyword evidence="4" id="KW-1185">Reference proteome</keyword>
<dbReference type="InterPro" id="IPR012677">
    <property type="entry name" value="Nucleotide-bd_a/b_plait_sf"/>
</dbReference>
<name>A0ABN9WXP5_9DINO</name>
<gene>
    <name evidence="3" type="ORF">PCOR1329_LOCUS70498</name>
</gene>
<feature type="domain" description="RRM" evidence="2">
    <location>
        <begin position="1"/>
        <end position="85"/>
    </location>
</feature>
<dbReference type="SUPFAM" id="SSF54928">
    <property type="entry name" value="RNA-binding domain, RBD"/>
    <property type="match status" value="1"/>
</dbReference>
<evidence type="ECO:0000313" key="3">
    <source>
        <dbReference type="EMBL" id="CAK0890201.1"/>
    </source>
</evidence>
<dbReference type="InterPro" id="IPR007201">
    <property type="entry name" value="Mei2-like_Rrm_C"/>
</dbReference>
<accession>A0ABN9WXP5</accession>
<evidence type="ECO:0000256" key="1">
    <source>
        <dbReference type="PROSITE-ProRule" id="PRU00176"/>
    </source>
</evidence>
<dbReference type="Proteomes" id="UP001189429">
    <property type="component" value="Unassembled WGS sequence"/>
</dbReference>
<evidence type="ECO:0000259" key="2">
    <source>
        <dbReference type="PROSITE" id="PS50102"/>
    </source>
</evidence>
<reference evidence="3" key="1">
    <citation type="submission" date="2023-10" db="EMBL/GenBank/DDBJ databases">
        <authorList>
            <person name="Chen Y."/>
            <person name="Shah S."/>
            <person name="Dougan E. K."/>
            <person name="Thang M."/>
            <person name="Chan C."/>
        </authorList>
    </citation>
    <scope>NUCLEOTIDE SEQUENCE [LARGE SCALE GENOMIC DNA]</scope>
</reference>
<keyword evidence="1" id="KW-0694">RNA-binding</keyword>